<dbReference type="InterPro" id="IPR020843">
    <property type="entry name" value="ER"/>
</dbReference>
<gene>
    <name evidence="4" type="ORF">MATL_G00156380</name>
</gene>
<dbReference type="EMBL" id="JAFDVH010000013">
    <property type="protein sequence ID" value="KAG7465702.1"/>
    <property type="molecule type" value="Genomic_DNA"/>
</dbReference>
<dbReference type="SUPFAM" id="SSF51735">
    <property type="entry name" value="NAD(P)-binding Rossmann-fold domains"/>
    <property type="match status" value="1"/>
</dbReference>
<dbReference type="Pfam" id="PF00107">
    <property type="entry name" value="ADH_zinc_N"/>
    <property type="match status" value="1"/>
</dbReference>
<keyword evidence="5" id="KW-1185">Reference proteome</keyword>
<dbReference type="InterPro" id="IPR036291">
    <property type="entry name" value="NAD(P)-bd_dom_sf"/>
</dbReference>
<dbReference type="InterPro" id="IPR013154">
    <property type="entry name" value="ADH-like_N"/>
</dbReference>
<dbReference type="InterPro" id="IPR011032">
    <property type="entry name" value="GroES-like_sf"/>
</dbReference>
<dbReference type="InterPro" id="IPR013149">
    <property type="entry name" value="ADH-like_C"/>
</dbReference>
<evidence type="ECO:0000313" key="4">
    <source>
        <dbReference type="EMBL" id="KAG7465702.1"/>
    </source>
</evidence>
<evidence type="ECO:0000256" key="1">
    <source>
        <dbReference type="ARBA" id="ARBA00022857"/>
    </source>
</evidence>
<dbReference type="CDD" id="cd05276">
    <property type="entry name" value="p53_inducible_oxidoreductase"/>
    <property type="match status" value="1"/>
</dbReference>
<dbReference type="GO" id="GO:0048038">
    <property type="term" value="F:quinone binding"/>
    <property type="evidence" value="ECO:0007669"/>
    <property type="project" value="TreeGrafter"/>
</dbReference>
<evidence type="ECO:0000256" key="2">
    <source>
        <dbReference type="ARBA" id="ARBA00023002"/>
    </source>
</evidence>
<dbReference type="GO" id="GO:0070402">
    <property type="term" value="F:NADPH binding"/>
    <property type="evidence" value="ECO:0007669"/>
    <property type="project" value="TreeGrafter"/>
</dbReference>
<dbReference type="InterPro" id="IPR014189">
    <property type="entry name" value="Quinone_OxRdtase_PIG3"/>
</dbReference>
<dbReference type="PANTHER" id="PTHR48106:SF18">
    <property type="entry name" value="QUINONE OXIDOREDUCTASE PIG3"/>
    <property type="match status" value="1"/>
</dbReference>
<keyword evidence="1" id="KW-0521">NADP</keyword>
<comment type="caution">
    <text evidence="4">The sequence shown here is derived from an EMBL/GenBank/DDBJ whole genome shotgun (WGS) entry which is preliminary data.</text>
</comment>
<accession>A0A9D3PSI1</accession>
<reference evidence="4" key="1">
    <citation type="submission" date="2021-01" db="EMBL/GenBank/DDBJ databases">
        <authorList>
            <person name="Zahm M."/>
            <person name="Roques C."/>
            <person name="Cabau C."/>
            <person name="Klopp C."/>
            <person name="Donnadieu C."/>
            <person name="Jouanno E."/>
            <person name="Lampietro C."/>
            <person name="Louis A."/>
            <person name="Herpin A."/>
            <person name="Echchiki A."/>
            <person name="Berthelot C."/>
            <person name="Parey E."/>
            <person name="Roest-Crollius H."/>
            <person name="Braasch I."/>
            <person name="Postlethwait J."/>
            <person name="Bobe J."/>
            <person name="Montfort J."/>
            <person name="Bouchez O."/>
            <person name="Begum T."/>
            <person name="Mejri S."/>
            <person name="Adams A."/>
            <person name="Chen W.-J."/>
            <person name="Guiguen Y."/>
        </authorList>
    </citation>
    <scope>NUCLEOTIDE SEQUENCE</scope>
    <source>
        <strain evidence="4">YG-15Mar2019-1</strain>
        <tissue evidence="4">Brain</tissue>
    </source>
</reference>
<protein>
    <recommendedName>
        <fullName evidence="3">Enoyl reductase (ER) domain-containing protein</fullName>
    </recommendedName>
</protein>
<dbReference type="Proteomes" id="UP001046870">
    <property type="component" value="Chromosome 13"/>
</dbReference>
<dbReference type="OrthoDB" id="3509362at2759"/>
<dbReference type="PANTHER" id="PTHR48106">
    <property type="entry name" value="QUINONE OXIDOREDUCTASE PIG3-RELATED"/>
    <property type="match status" value="1"/>
</dbReference>
<dbReference type="Gene3D" id="3.90.180.10">
    <property type="entry name" value="Medium-chain alcohol dehydrogenases, catalytic domain"/>
    <property type="match status" value="1"/>
</dbReference>
<feature type="domain" description="Enoyl reductase (ER)" evidence="3">
    <location>
        <begin position="10"/>
        <end position="328"/>
    </location>
</feature>
<evidence type="ECO:0000259" key="3">
    <source>
        <dbReference type="SMART" id="SM00829"/>
    </source>
</evidence>
<dbReference type="SUPFAM" id="SSF50129">
    <property type="entry name" value="GroES-like"/>
    <property type="match status" value="1"/>
</dbReference>
<sequence length="335" mass="35351">MLAVCVDAPGGPENLLLRTVPRPELRDGEVLVRVRATALNRADLLQRRGLYPAPPGASDILGLEAAGVVAEVGPGVKGRWMRGDRVMALLSGGGYAEFVAVPEAQLMPIPCHLTFQQAAAIPEAWVTAYQLLHLVGRVQPGDTVLVHAAASGVGTAAIQLAHLAGAVPIATAGTPEKLKKAEELGAAAGINYRQEDFSEATLRYTEGRGAEVILDCVAGASWEKNVACLATDGRWVLYGTLGGGPVNGNLLGKLLSKRGQLLSSLLRSRSPQYKAELVQSFVETALPHFSPDTDPALRPVIDSVFAVECVADAHRHMEANRNIGKIVLEFPAAQG</sequence>
<evidence type="ECO:0000313" key="5">
    <source>
        <dbReference type="Proteomes" id="UP001046870"/>
    </source>
</evidence>
<dbReference type="GO" id="GO:0003960">
    <property type="term" value="F:quinone reductase (NADPH) activity"/>
    <property type="evidence" value="ECO:0007669"/>
    <property type="project" value="TreeGrafter"/>
</dbReference>
<name>A0A9D3PSI1_MEGAT</name>
<dbReference type="Pfam" id="PF08240">
    <property type="entry name" value="ADH_N"/>
    <property type="match status" value="1"/>
</dbReference>
<dbReference type="AlphaFoldDB" id="A0A9D3PSI1"/>
<dbReference type="NCBIfam" id="TIGR02824">
    <property type="entry name" value="quinone_pig3"/>
    <property type="match status" value="1"/>
</dbReference>
<dbReference type="SMART" id="SM00829">
    <property type="entry name" value="PKS_ER"/>
    <property type="match status" value="1"/>
</dbReference>
<proteinExistence type="predicted"/>
<dbReference type="Gene3D" id="3.40.50.720">
    <property type="entry name" value="NAD(P)-binding Rossmann-like Domain"/>
    <property type="match status" value="1"/>
</dbReference>
<keyword evidence="2" id="KW-0560">Oxidoreductase</keyword>
<organism evidence="4 5">
    <name type="scientific">Megalops atlanticus</name>
    <name type="common">Tarpon</name>
    <name type="synonym">Clupea gigantea</name>
    <dbReference type="NCBI Taxonomy" id="7932"/>
    <lineage>
        <taxon>Eukaryota</taxon>
        <taxon>Metazoa</taxon>
        <taxon>Chordata</taxon>
        <taxon>Craniata</taxon>
        <taxon>Vertebrata</taxon>
        <taxon>Euteleostomi</taxon>
        <taxon>Actinopterygii</taxon>
        <taxon>Neopterygii</taxon>
        <taxon>Teleostei</taxon>
        <taxon>Elopiformes</taxon>
        <taxon>Megalopidae</taxon>
        <taxon>Megalops</taxon>
    </lineage>
</organism>